<protein>
    <submittedName>
        <fullName evidence="2">Uncharacterized protein</fullName>
    </submittedName>
</protein>
<accession>A0A8T2NSB8</accession>
<evidence type="ECO:0000313" key="3">
    <source>
        <dbReference type="Proteomes" id="UP000824540"/>
    </source>
</evidence>
<feature type="compositionally biased region" description="Basic and acidic residues" evidence="1">
    <location>
        <begin position="1"/>
        <end position="15"/>
    </location>
</feature>
<sequence length="209" mass="23417">MPLESKSHREFDSDLRGPGGLPLLTTRSTSKIWLHHLPWLFRDSELQDSVPPECLVIAGLPEGMTVSPSRYQRAWPPRQPIPRACLGPLPRLGWTSPVRASCVRGGTEETVSASCHKSSRGKSERVQAGICRSVSGKRRAQPLRRMSDSLVVCEVDESLKEKLKKFRFRKETNNAAILSEYRPQKRPRALLKGCQNAAETSLKSKLYVS</sequence>
<evidence type="ECO:0000313" key="2">
    <source>
        <dbReference type="EMBL" id="KAG9342050.1"/>
    </source>
</evidence>
<name>A0A8T2NSB8_9TELE</name>
<dbReference type="Proteomes" id="UP000824540">
    <property type="component" value="Unassembled WGS sequence"/>
</dbReference>
<reference evidence="2" key="1">
    <citation type="thesis" date="2021" institute="BYU ScholarsArchive" country="Provo, UT, USA">
        <title>Applications of and Algorithms for Genome Assembly and Genomic Analyses with an Emphasis on Marine Teleosts.</title>
        <authorList>
            <person name="Pickett B.D."/>
        </authorList>
    </citation>
    <scope>NUCLEOTIDE SEQUENCE</scope>
    <source>
        <strain evidence="2">HI-2016</strain>
    </source>
</reference>
<gene>
    <name evidence="2" type="ORF">JZ751_017046</name>
</gene>
<organism evidence="2 3">
    <name type="scientific">Albula glossodonta</name>
    <name type="common">roundjaw bonefish</name>
    <dbReference type="NCBI Taxonomy" id="121402"/>
    <lineage>
        <taxon>Eukaryota</taxon>
        <taxon>Metazoa</taxon>
        <taxon>Chordata</taxon>
        <taxon>Craniata</taxon>
        <taxon>Vertebrata</taxon>
        <taxon>Euteleostomi</taxon>
        <taxon>Actinopterygii</taxon>
        <taxon>Neopterygii</taxon>
        <taxon>Teleostei</taxon>
        <taxon>Albuliformes</taxon>
        <taxon>Albulidae</taxon>
        <taxon>Albula</taxon>
    </lineage>
</organism>
<dbReference type="EMBL" id="JAFBMS010000030">
    <property type="protein sequence ID" value="KAG9342050.1"/>
    <property type="molecule type" value="Genomic_DNA"/>
</dbReference>
<comment type="caution">
    <text evidence="2">The sequence shown here is derived from an EMBL/GenBank/DDBJ whole genome shotgun (WGS) entry which is preliminary data.</text>
</comment>
<keyword evidence="3" id="KW-1185">Reference proteome</keyword>
<evidence type="ECO:0000256" key="1">
    <source>
        <dbReference type="SAM" id="MobiDB-lite"/>
    </source>
</evidence>
<feature type="region of interest" description="Disordered" evidence="1">
    <location>
        <begin position="1"/>
        <end position="20"/>
    </location>
</feature>
<dbReference type="AlphaFoldDB" id="A0A8T2NSB8"/>
<proteinExistence type="predicted"/>